<proteinExistence type="predicted"/>
<organism evidence="1">
    <name type="scientific">Camelus bactrianus</name>
    <name type="common">Bactrian camel</name>
    <dbReference type="NCBI Taxonomy" id="9837"/>
    <lineage>
        <taxon>Eukaryota</taxon>
        <taxon>Metazoa</taxon>
        <taxon>Chordata</taxon>
        <taxon>Craniata</taxon>
        <taxon>Vertebrata</taxon>
        <taxon>Euteleostomi</taxon>
        <taxon>Mammalia</taxon>
        <taxon>Eutheria</taxon>
        <taxon>Laurasiatheria</taxon>
        <taxon>Artiodactyla</taxon>
        <taxon>Tylopoda</taxon>
        <taxon>Camelidae</taxon>
        <taxon>Camelus</taxon>
    </lineage>
</organism>
<evidence type="ECO:0000313" key="1">
    <source>
        <dbReference type="RefSeq" id="XP_045370510.1"/>
    </source>
</evidence>
<protein>
    <submittedName>
        <fullName evidence="1">Serine palmitoyltransferase small subunit B isoform X1</fullName>
    </submittedName>
</protein>
<dbReference type="CTD" id="165679"/>
<dbReference type="AlphaFoldDB" id="A0A9W3HG26"/>
<reference evidence="1" key="1">
    <citation type="submission" date="2025-08" db="UniProtKB">
        <authorList>
            <consortium name="RefSeq"/>
        </authorList>
    </citation>
    <scope>IDENTIFICATION</scope>
    <source>
        <tissue evidence="1">Blood</tissue>
    </source>
</reference>
<name>A0A9W3HG26_CAMBA</name>
<sequence>MLFAIILRLLGKITERRVQALGSLAPEPPQPAPRVSAPSLLPALSPVCLPAAVRAQLILFTYEGSGTPAGPTAARVRSPGLTSQPAAEFQTAELGVRSASPPCRSLQIDGCWA</sequence>
<accession>A0A9W3HG26</accession>
<dbReference type="RefSeq" id="XP_045370510.1">
    <property type="nucleotide sequence ID" value="XM_045514554.1"/>
</dbReference>
<gene>
    <name evidence="1" type="primary">SPTSSB</name>
</gene>